<dbReference type="AlphaFoldDB" id="A0AAD2GXZ2"/>
<feature type="compositionally biased region" description="Polar residues" evidence="1">
    <location>
        <begin position="40"/>
        <end position="52"/>
    </location>
</feature>
<gene>
    <name evidence="2" type="ORF">MYCIT1_LOCUS6860</name>
</gene>
<evidence type="ECO:0000256" key="1">
    <source>
        <dbReference type="SAM" id="MobiDB-lite"/>
    </source>
</evidence>
<keyword evidence="3" id="KW-1185">Reference proteome</keyword>
<feature type="region of interest" description="Disordered" evidence="1">
    <location>
        <begin position="30"/>
        <end position="70"/>
    </location>
</feature>
<sequence>RKAQSIDPAYQLTGLQLRLEHRVDQAMSLHGGLRDENHANHNGRNRSSPSTQRRLKQFGPRNLRAIRTGT</sequence>
<evidence type="ECO:0000313" key="2">
    <source>
        <dbReference type="EMBL" id="CAK5265681.1"/>
    </source>
</evidence>
<accession>A0AAD2GXZ2</accession>
<feature type="non-terminal residue" evidence="2">
    <location>
        <position position="1"/>
    </location>
</feature>
<comment type="caution">
    <text evidence="2">The sequence shown here is derived from an EMBL/GenBank/DDBJ whole genome shotgun (WGS) entry which is preliminary data.</text>
</comment>
<dbReference type="Proteomes" id="UP001295794">
    <property type="component" value="Unassembled WGS sequence"/>
</dbReference>
<reference evidence="2" key="1">
    <citation type="submission" date="2023-11" db="EMBL/GenBank/DDBJ databases">
        <authorList>
            <person name="De Vega J J."/>
            <person name="De Vega J J."/>
        </authorList>
    </citation>
    <scope>NUCLEOTIDE SEQUENCE</scope>
</reference>
<proteinExistence type="predicted"/>
<name>A0AAD2GXZ2_9AGAR</name>
<protein>
    <submittedName>
        <fullName evidence="2">Uncharacterized protein</fullName>
    </submittedName>
</protein>
<organism evidence="2 3">
    <name type="scientific">Mycena citricolor</name>
    <dbReference type="NCBI Taxonomy" id="2018698"/>
    <lineage>
        <taxon>Eukaryota</taxon>
        <taxon>Fungi</taxon>
        <taxon>Dikarya</taxon>
        <taxon>Basidiomycota</taxon>
        <taxon>Agaricomycotina</taxon>
        <taxon>Agaricomycetes</taxon>
        <taxon>Agaricomycetidae</taxon>
        <taxon>Agaricales</taxon>
        <taxon>Marasmiineae</taxon>
        <taxon>Mycenaceae</taxon>
        <taxon>Mycena</taxon>
    </lineage>
</organism>
<evidence type="ECO:0000313" key="3">
    <source>
        <dbReference type="Proteomes" id="UP001295794"/>
    </source>
</evidence>
<dbReference type="EMBL" id="CAVNYO010000097">
    <property type="protein sequence ID" value="CAK5265681.1"/>
    <property type="molecule type" value="Genomic_DNA"/>
</dbReference>